<dbReference type="Pfam" id="PF01266">
    <property type="entry name" value="DAO"/>
    <property type="match status" value="1"/>
</dbReference>
<dbReference type="GO" id="GO:0050660">
    <property type="term" value="F:flavin adenine dinucleotide binding"/>
    <property type="evidence" value="ECO:0007669"/>
    <property type="project" value="InterPro"/>
</dbReference>
<dbReference type="Proteomes" id="UP001152519">
    <property type="component" value="Unassembled WGS sequence"/>
</dbReference>
<dbReference type="PANTHER" id="PTHR10961">
    <property type="entry name" value="PEROXISOMAL SARCOSINE OXIDASE"/>
    <property type="match status" value="1"/>
</dbReference>
<comment type="cofactor">
    <cofactor evidence="1">
        <name>FAD</name>
        <dbReference type="ChEBI" id="CHEBI:57692"/>
    </cofactor>
</comment>
<evidence type="ECO:0000256" key="4">
    <source>
        <dbReference type="ARBA" id="ARBA00023002"/>
    </source>
</evidence>
<keyword evidence="3" id="KW-0274">FAD</keyword>
<keyword evidence="7" id="KW-1185">Reference proteome</keyword>
<dbReference type="InterPro" id="IPR045170">
    <property type="entry name" value="MTOX"/>
</dbReference>
<evidence type="ECO:0000313" key="7">
    <source>
        <dbReference type="Proteomes" id="UP001152519"/>
    </source>
</evidence>
<dbReference type="SUPFAM" id="SSF51905">
    <property type="entry name" value="FAD/NAD(P)-binding domain"/>
    <property type="match status" value="1"/>
</dbReference>
<evidence type="ECO:0000256" key="2">
    <source>
        <dbReference type="ARBA" id="ARBA00022630"/>
    </source>
</evidence>
<feature type="domain" description="FAD dependent oxidoreductase" evidence="5">
    <location>
        <begin position="9"/>
        <end position="347"/>
    </location>
</feature>
<dbReference type="GO" id="GO:0008115">
    <property type="term" value="F:sarcosine oxidase activity"/>
    <property type="evidence" value="ECO:0007669"/>
    <property type="project" value="TreeGrafter"/>
</dbReference>
<keyword evidence="2" id="KW-0285">Flavoprotein</keyword>
<dbReference type="AlphaFoldDB" id="A0A9W4DIX0"/>
<dbReference type="InterPro" id="IPR036188">
    <property type="entry name" value="FAD/NAD-bd_sf"/>
</dbReference>
<evidence type="ECO:0000256" key="3">
    <source>
        <dbReference type="ARBA" id="ARBA00022827"/>
    </source>
</evidence>
<dbReference type="PANTHER" id="PTHR10961:SF46">
    <property type="entry name" value="PEROXISOMAL SARCOSINE OXIDASE"/>
    <property type="match status" value="1"/>
</dbReference>
<evidence type="ECO:0000256" key="1">
    <source>
        <dbReference type="ARBA" id="ARBA00001974"/>
    </source>
</evidence>
<protein>
    <submittedName>
        <fullName evidence="6">Glycine/D-amino acid oxidase</fullName>
    </submittedName>
</protein>
<organism evidence="6 7">
    <name type="scientific">Actinacidiphila cocklensis</name>
    <dbReference type="NCBI Taxonomy" id="887465"/>
    <lineage>
        <taxon>Bacteria</taxon>
        <taxon>Bacillati</taxon>
        <taxon>Actinomycetota</taxon>
        <taxon>Actinomycetes</taxon>
        <taxon>Kitasatosporales</taxon>
        <taxon>Streptomycetaceae</taxon>
        <taxon>Actinacidiphila</taxon>
    </lineage>
</organism>
<accession>A0A9W4DIX0</accession>
<gene>
    <name evidence="6" type="ORF">SCOCK_160003</name>
</gene>
<proteinExistence type="predicted"/>
<evidence type="ECO:0000259" key="5">
    <source>
        <dbReference type="Pfam" id="PF01266"/>
    </source>
</evidence>
<keyword evidence="4" id="KW-0560">Oxidoreductase</keyword>
<sequence length="354" mass="36295">MTPAAGGARVVVVGAGVTGLLTAVECVLAGHRVTVLDRGAIPDPGATSHDQHRALRTLAVGDADATRRMGAAHRRWQELESLLGAGFYRQVGVVTAWPRERLAEVTGFAAAAGVPVETLGPSALPHLGFPAGTAGVRESRAGVLLAGRVLRAAARWLAARPAAALRPYSPVTAVDTGTGKVTLAGGEVVGGDLLLVAAGPWTRDLVDRPAVLHRQTMVYLRPGRTQARRWRHAPAVGGLGPDGRAWVVPPVAGTLLKVSSDAVCREAADTDTSAEDQAPWAERLAAAGILRDPAGYEVAAVRACHYTTDTAAGGARLARMSPAVWARTACGGSGFASAPLVAAAMAEAAKEAAI</sequence>
<reference evidence="6" key="1">
    <citation type="submission" date="2021-05" db="EMBL/GenBank/DDBJ databases">
        <authorList>
            <person name="Arsene-Ploetze F."/>
        </authorList>
    </citation>
    <scope>NUCLEOTIDE SEQUENCE</scope>
    <source>
        <strain evidence="6">DSM 42138</strain>
    </source>
</reference>
<name>A0A9W4DIX0_9ACTN</name>
<dbReference type="Gene3D" id="3.30.9.10">
    <property type="entry name" value="D-Amino Acid Oxidase, subunit A, domain 2"/>
    <property type="match status" value="1"/>
</dbReference>
<dbReference type="InterPro" id="IPR006076">
    <property type="entry name" value="FAD-dep_OxRdtase"/>
</dbReference>
<dbReference type="Gene3D" id="3.50.50.60">
    <property type="entry name" value="FAD/NAD(P)-binding domain"/>
    <property type="match status" value="1"/>
</dbReference>
<dbReference type="EMBL" id="CAJSLV010000044">
    <property type="protein sequence ID" value="CAG6392221.1"/>
    <property type="molecule type" value="Genomic_DNA"/>
</dbReference>
<comment type="caution">
    <text evidence="6">The sequence shown here is derived from an EMBL/GenBank/DDBJ whole genome shotgun (WGS) entry which is preliminary data.</text>
</comment>
<dbReference type="RefSeq" id="WP_251486419.1">
    <property type="nucleotide sequence ID" value="NZ_CAJSLV010000044.1"/>
</dbReference>
<evidence type="ECO:0000313" key="6">
    <source>
        <dbReference type="EMBL" id="CAG6392221.1"/>
    </source>
</evidence>